<feature type="non-terminal residue" evidence="1">
    <location>
        <position position="51"/>
    </location>
</feature>
<dbReference type="Gene3D" id="3.40.50.450">
    <property type="match status" value="1"/>
</dbReference>
<proteinExistence type="predicted"/>
<dbReference type="EMBL" id="JAAXOY010000253">
    <property type="protein sequence ID" value="NKY40014.1"/>
    <property type="molecule type" value="Genomic_DNA"/>
</dbReference>
<organism evidence="1 2">
    <name type="scientific">Cellulomonas septica</name>
    <dbReference type="NCBI Taxonomy" id="285080"/>
    <lineage>
        <taxon>Bacteria</taxon>
        <taxon>Bacillati</taxon>
        <taxon>Actinomycetota</taxon>
        <taxon>Actinomycetes</taxon>
        <taxon>Micrococcales</taxon>
        <taxon>Cellulomonadaceae</taxon>
        <taxon>Cellulomonas</taxon>
    </lineage>
</organism>
<dbReference type="Proteomes" id="UP000777774">
    <property type="component" value="Unassembled WGS sequence"/>
</dbReference>
<keyword evidence="2" id="KW-1185">Reference proteome</keyword>
<name>A0ABX1K0I8_9CELL</name>
<protein>
    <submittedName>
        <fullName evidence="1">TIGR00725 family protein</fullName>
    </submittedName>
</protein>
<sequence>MSGGHVGVVGPGEASGVDLDVAEEVGRGLAARGHVVLCGGLGGVMGAVARG</sequence>
<dbReference type="Pfam" id="PF18306">
    <property type="entry name" value="LDcluster4"/>
    <property type="match status" value="1"/>
</dbReference>
<gene>
    <name evidence="1" type="ORF">HGA02_10865</name>
</gene>
<evidence type="ECO:0000313" key="2">
    <source>
        <dbReference type="Proteomes" id="UP000777774"/>
    </source>
</evidence>
<comment type="caution">
    <text evidence="1">The sequence shown here is derived from an EMBL/GenBank/DDBJ whole genome shotgun (WGS) entry which is preliminary data.</text>
</comment>
<dbReference type="SUPFAM" id="SSF102405">
    <property type="entry name" value="MCP/YpsA-like"/>
    <property type="match status" value="1"/>
</dbReference>
<dbReference type="InterPro" id="IPR041164">
    <property type="entry name" value="LDcluster4"/>
</dbReference>
<evidence type="ECO:0000313" key="1">
    <source>
        <dbReference type="EMBL" id="NKY40014.1"/>
    </source>
</evidence>
<accession>A0ABX1K0I8</accession>
<reference evidence="1 2" key="1">
    <citation type="submission" date="2020-04" db="EMBL/GenBank/DDBJ databases">
        <title>MicrobeNet Type strains.</title>
        <authorList>
            <person name="Nicholson A.C."/>
        </authorList>
    </citation>
    <scope>NUCLEOTIDE SEQUENCE [LARGE SCALE GENOMIC DNA]</scope>
    <source>
        <strain evidence="1 2">ATCC BAA-787</strain>
    </source>
</reference>